<proteinExistence type="predicted"/>
<sequence length="82" mass="8357">LSPGTAAPGTRVQLQVQTQGAREVRVEAFGQVLTPALEQGRAEVLLTVPAATPPGSHDVVVTVSGEGGSRTTTLKLVVVAAR</sequence>
<reference evidence="1 2" key="1">
    <citation type="submission" date="2023-05" db="EMBL/GenBank/DDBJ databases">
        <authorList>
            <person name="Gao F."/>
        </authorList>
    </citation>
    <scope>NUCLEOTIDE SEQUENCE [LARGE SCALE GENOMIC DNA]</scope>
    <source>
        <strain evidence="1 2">MIMF12</strain>
    </source>
</reference>
<evidence type="ECO:0000313" key="2">
    <source>
        <dbReference type="Proteomes" id="UP001302059"/>
    </source>
</evidence>
<keyword evidence="2" id="KW-1185">Reference proteome</keyword>
<comment type="caution">
    <text evidence="1">The sequence shown here is derived from an EMBL/GenBank/DDBJ whole genome shotgun (WGS) entry which is preliminary data.</text>
</comment>
<feature type="non-terminal residue" evidence="1">
    <location>
        <position position="1"/>
    </location>
</feature>
<dbReference type="Proteomes" id="UP001302059">
    <property type="component" value="Unassembled WGS sequence"/>
</dbReference>
<dbReference type="EMBL" id="JASNGB010000219">
    <property type="protein sequence ID" value="MDL2345518.1"/>
    <property type="molecule type" value="Genomic_DNA"/>
</dbReference>
<evidence type="ECO:0000313" key="1">
    <source>
        <dbReference type="EMBL" id="MDL2345518.1"/>
    </source>
</evidence>
<organism evidence="1 2">
    <name type="scientific">Deinococcus rhizophilus</name>
    <dbReference type="NCBI Taxonomy" id="3049544"/>
    <lineage>
        <taxon>Bacteria</taxon>
        <taxon>Thermotogati</taxon>
        <taxon>Deinococcota</taxon>
        <taxon>Deinococci</taxon>
        <taxon>Deinococcales</taxon>
        <taxon>Deinococcaceae</taxon>
        <taxon>Deinococcus</taxon>
    </lineage>
</organism>
<name>A0ABT7JNN0_9DEIO</name>
<gene>
    <name evidence="1" type="ORF">QOL99_15370</name>
</gene>
<protein>
    <submittedName>
        <fullName evidence="1">Uncharacterized protein</fullName>
    </submittedName>
</protein>
<accession>A0ABT7JNN0</accession>
<dbReference type="RefSeq" id="WP_285525107.1">
    <property type="nucleotide sequence ID" value="NZ_JASNGB010000219.1"/>
</dbReference>